<dbReference type="FunFam" id="2.10.25.10:FF:000117">
    <property type="entry name" value="Delta-like protein"/>
    <property type="match status" value="1"/>
</dbReference>
<feature type="disulfide bond" evidence="24">
    <location>
        <begin position="787"/>
        <end position="796"/>
    </location>
</feature>
<dbReference type="InterPro" id="IPR000152">
    <property type="entry name" value="EGF-type_Asp/Asn_hydroxyl_site"/>
</dbReference>
<dbReference type="SMART" id="SM00248">
    <property type="entry name" value="ANK"/>
    <property type="match status" value="5"/>
</dbReference>
<dbReference type="GO" id="GO:0048863">
    <property type="term" value="P:stem cell differentiation"/>
    <property type="evidence" value="ECO:0007669"/>
    <property type="project" value="UniProtKB-ARBA"/>
</dbReference>
<evidence type="ECO:0000256" key="2">
    <source>
        <dbReference type="ARBA" id="ARBA00004251"/>
    </source>
</evidence>
<evidence type="ECO:0000259" key="26">
    <source>
        <dbReference type="PROSITE" id="PS50026"/>
    </source>
</evidence>
<feature type="domain" description="EGF-like" evidence="26">
    <location>
        <begin position="597"/>
        <end position="633"/>
    </location>
</feature>
<keyword evidence="18" id="KW-0675">Receptor</keyword>
<feature type="domain" description="EGF-like" evidence="26">
    <location>
        <begin position="139"/>
        <end position="175"/>
    </location>
</feature>
<evidence type="ECO:0000313" key="27">
    <source>
        <dbReference type="EMBL" id="PIK60374.1"/>
    </source>
</evidence>
<keyword evidence="20" id="KW-0539">Nucleus</keyword>
<feature type="disulfide bond" evidence="24">
    <location>
        <begin position="846"/>
        <end position="863"/>
    </location>
</feature>
<evidence type="ECO:0000256" key="23">
    <source>
        <dbReference type="PROSITE-ProRule" id="PRU00023"/>
    </source>
</evidence>
<evidence type="ECO:0000256" key="12">
    <source>
        <dbReference type="ARBA" id="ARBA00023015"/>
    </source>
</evidence>
<dbReference type="GO" id="GO:0009952">
    <property type="term" value="P:anterior/posterior pattern specification"/>
    <property type="evidence" value="ECO:0007669"/>
    <property type="project" value="UniProtKB-ARBA"/>
</dbReference>
<feature type="disulfide bond" evidence="24">
    <location>
        <begin position="165"/>
        <end position="174"/>
    </location>
</feature>
<dbReference type="GO" id="GO:0055123">
    <property type="term" value="P:digestive system development"/>
    <property type="evidence" value="ECO:0007669"/>
    <property type="project" value="UniProtKB-ARBA"/>
</dbReference>
<comment type="similarity">
    <text evidence="3">Belongs to the NOTCH family.</text>
</comment>
<keyword evidence="19" id="KW-0325">Glycoprotein</keyword>
<feature type="disulfide bond" evidence="24">
    <location>
        <begin position="711"/>
        <end position="720"/>
    </location>
</feature>
<evidence type="ECO:0000256" key="20">
    <source>
        <dbReference type="ARBA" id="ARBA00023242"/>
    </source>
</evidence>
<feature type="domain" description="EGF-like" evidence="26">
    <location>
        <begin position="367"/>
        <end position="403"/>
    </location>
</feature>
<evidence type="ECO:0000256" key="15">
    <source>
        <dbReference type="ARBA" id="ARBA00023157"/>
    </source>
</evidence>
<dbReference type="Pfam" id="PF00023">
    <property type="entry name" value="Ank"/>
    <property type="match status" value="1"/>
</dbReference>
<feature type="region of interest" description="Disordered" evidence="25">
    <location>
        <begin position="1178"/>
        <end position="1205"/>
    </location>
</feature>
<feature type="domain" description="EGF-like" evidence="26">
    <location>
        <begin position="521"/>
        <end position="557"/>
    </location>
</feature>
<keyword evidence="13 23" id="KW-0040">ANK repeat</keyword>
<dbReference type="InterPro" id="IPR009030">
    <property type="entry name" value="Growth_fac_rcpt_cys_sf"/>
</dbReference>
<feature type="domain" description="EGF-like" evidence="26">
    <location>
        <begin position="761"/>
        <end position="797"/>
    </location>
</feature>
<dbReference type="SMART" id="SM01334">
    <property type="entry name" value="DUF3454"/>
    <property type="match status" value="1"/>
</dbReference>
<feature type="binding site" evidence="21">
    <location>
        <position position="34"/>
    </location>
    <ligand>
        <name>Ca(2+)</name>
        <dbReference type="ChEBI" id="CHEBI:29108"/>
        <label>2</label>
    </ligand>
</feature>
<dbReference type="PIRSF" id="PIRSF002279">
    <property type="entry name" value="Notch"/>
    <property type="match status" value="1"/>
</dbReference>
<keyword evidence="12" id="KW-0805">Transcription regulation</keyword>
<dbReference type="GO" id="GO:0005509">
    <property type="term" value="F:calcium ion binding"/>
    <property type="evidence" value="ECO:0007669"/>
    <property type="project" value="InterPro"/>
</dbReference>
<evidence type="ECO:0000256" key="4">
    <source>
        <dbReference type="ARBA" id="ARBA00022473"/>
    </source>
</evidence>
<dbReference type="GO" id="GO:0035282">
    <property type="term" value="P:segmentation"/>
    <property type="evidence" value="ECO:0007669"/>
    <property type="project" value="UniProtKB-ARBA"/>
</dbReference>
<dbReference type="SMART" id="SM00179">
    <property type="entry name" value="EGF_CA"/>
    <property type="match status" value="22"/>
</dbReference>
<dbReference type="PROSITE" id="PS50088">
    <property type="entry name" value="ANK_REPEAT"/>
    <property type="match status" value="3"/>
</dbReference>
<dbReference type="PRINTS" id="PR00010">
    <property type="entry name" value="EGFBLOOD"/>
</dbReference>
<keyword evidence="28" id="KW-1185">Reference proteome</keyword>
<feature type="domain" description="EGF-like" evidence="26">
    <location>
        <begin position="215"/>
        <end position="251"/>
    </location>
</feature>
<feature type="domain" description="EGF-like" evidence="26">
    <location>
        <begin position="799"/>
        <end position="835"/>
    </location>
</feature>
<feature type="disulfide bond" evidence="22 24">
    <location>
        <begin position="60"/>
        <end position="69"/>
    </location>
</feature>
<evidence type="ECO:0000256" key="19">
    <source>
        <dbReference type="ARBA" id="ARBA00023180"/>
    </source>
</evidence>
<dbReference type="FunFam" id="2.10.25.10:FF:000309">
    <property type="entry name" value="Uncharacterized protein, isoform A"/>
    <property type="match status" value="2"/>
</dbReference>
<evidence type="ECO:0000256" key="11">
    <source>
        <dbReference type="ARBA" id="ARBA00022989"/>
    </source>
</evidence>
<proteinExistence type="inferred from homology"/>
<feature type="disulfide bond" evidence="24">
    <location>
        <begin position="663"/>
        <end position="672"/>
    </location>
</feature>
<feature type="domain" description="EGF-like" evidence="26">
    <location>
        <begin position="483"/>
        <end position="519"/>
    </location>
</feature>
<dbReference type="Pfam" id="PF12796">
    <property type="entry name" value="Ank_2"/>
    <property type="match status" value="1"/>
</dbReference>
<feature type="disulfide bond" evidence="24">
    <location>
        <begin position="904"/>
        <end position="913"/>
    </location>
</feature>
<dbReference type="PROSITE" id="PS01186">
    <property type="entry name" value="EGF_2"/>
    <property type="match status" value="18"/>
</dbReference>
<feature type="binding site" evidence="21">
    <location>
        <position position="37"/>
    </location>
    <ligand>
        <name>Ca(2+)</name>
        <dbReference type="ChEBI" id="CHEBI:29108"/>
        <label>2</label>
    </ligand>
</feature>
<dbReference type="InterPro" id="IPR000742">
    <property type="entry name" value="EGF"/>
</dbReference>
<feature type="disulfide bond" evidence="24">
    <location>
        <begin position="623"/>
        <end position="632"/>
    </location>
</feature>
<comment type="caution">
    <text evidence="24">Lacks conserved residue(s) required for the propagation of feature annotation.</text>
</comment>
<dbReference type="PROSITE" id="PS00022">
    <property type="entry name" value="EGF_1"/>
    <property type="match status" value="22"/>
</dbReference>
<feature type="disulfide bond" evidence="24">
    <location>
        <begin position="825"/>
        <end position="834"/>
    </location>
</feature>
<comment type="caution">
    <text evidence="27">The sequence shown here is derived from an EMBL/GenBank/DDBJ whole genome shotgun (WGS) entry which is preliminary data.</text>
</comment>
<dbReference type="InterPro" id="IPR008297">
    <property type="entry name" value="Notch"/>
</dbReference>
<feature type="repeat" description="ANK" evidence="23">
    <location>
        <begin position="1400"/>
        <end position="1432"/>
    </location>
</feature>
<dbReference type="GO" id="GO:0043235">
    <property type="term" value="C:receptor complex"/>
    <property type="evidence" value="ECO:0007669"/>
    <property type="project" value="TreeGrafter"/>
</dbReference>
<dbReference type="FunFam" id="2.10.25.10:FF:000472">
    <property type="entry name" value="Uncharacterized protein, isoform A"/>
    <property type="match status" value="2"/>
</dbReference>
<feature type="disulfide bond" evidence="24">
    <location>
        <begin position="433"/>
        <end position="442"/>
    </location>
</feature>
<dbReference type="PRINTS" id="PR01983">
    <property type="entry name" value="NOTCH"/>
</dbReference>
<dbReference type="FunFam" id="2.10.25.10:FF:000004">
    <property type="entry name" value="Neurogenic locus notch 1"/>
    <property type="match status" value="1"/>
</dbReference>
<dbReference type="Gene3D" id="3.30.70.3310">
    <property type="match status" value="1"/>
</dbReference>
<dbReference type="GO" id="GO:0007411">
    <property type="term" value="P:axon guidance"/>
    <property type="evidence" value="ECO:0007669"/>
    <property type="project" value="TreeGrafter"/>
</dbReference>
<reference evidence="27 28" key="1">
    <citation type="journal article" date="2017" name="PLoS Biol.">
        <title>The sea cucumber genome provides insights into morphological evolution and visceral regeneration.</title>
        <authorList>
            <person name="Zhang X."/>
            <person name="Sun L."/>
            <person name="Yuan J."/>
            <person name="Sun Y."/>
            <person name="Gao Y."/>
            <person name="Zhang L."/>
            <person name="Li S."/>
            <person name="Dai H."/>
            <person name="Hamel J.F."/>
            <person name="Liu C."/>
            <person name="Yu Y."/>
            <person name="Liu S."/>
            <person name="Lin W."/>
            <person name="Guo K."/>
            <person name="Jin S."/>
            <person name="Xu P."/>
            <person name="Storey K.B."/>
            <person name="Huan P."/>
            <person name="Zhang T."/>
            <person name="Zhou Y."/>
            <person name="Zhang J."/>
            <person name="Lin C."/>
            <person name="Li X."/>
            <person name="Xing L."/>
            <person name="Huo D."/>
            <person name="Sun M."/>
            <person name="Wang L."/>
            <person name="Mercier A."/>
            <person name="Li F."/>
            <person name="Yang H."/>
            <person name="Xiang J."/>
        </authorList>
    </citation>
    <scope>NUCLEOTIDE SEQUENCE [LARGE SCALE GENOMIC DNA]</scope>
    <source>
        <strain evidence="27">Shaxun</strain>
        <tissue evidence="27">Muscle</tissue>
    </source>
</reference>
<dbReference type="GO" id="GO:0048732">
    <property type="term" value="P:gland development"/>
    <property type="evidence" value="ECO:0007669"/>
    <property type="project" value="UniProtKB-ARBA"/>
</dbReference>
<dbReference type="PROSITE" id="PS50026">
    <property type="entry name" value="EGF_3"/>
    <property type="match status" value="23"/>
</dbReference>
<keyword evidence="21" id="KW-0106">Calcium</keyword>
<organism evidence="27 28">
    <name type="scientific">Stichopus japonicus</name>
    <name type="common">Sea cucumber</name>
    <dbReference type="NCBI Taxonomy" id="307972"/>
    <lineage>
        <taxon>Eukaryota</taxon>
        <taxon>Metazoa</taxon>
        <taxon>Echinodermata</taxon>
        <taxon>Eleutherozoa</taxon>
        <taxon>Echinozoa</taxon>
        <taxon>Holothuroidea</taxon>
        <taxon>Aspidochirotacea</taxon>
        <taxon>Aspidochirotida</taxon>
        <taxon>Stichopodidae</taxon>
        <taxon>Apostichopus</taxon>
    </lineage>
</organism>
<evidence type="ECO:0000256" key="17">
    <source>
        <dbReference type="ARBA" id="ARBA00023163"/>
    </source>
</evidence>
<keyword evidence="14" id="KW-0472">Membrane</keyword>
<keyword evidence="4" id="KW-0217">Developmental protein</keyword>
<feature type="domain" description="EGF-like" evidence="26">
    <location>
        <begin position="405"/>
        <end position="443"/>
    </location>
</feature>
<feature type="disulfide bond" evidence="24">
    <location>
        <begin position="241"/>
        <end position="250"/>
    </location>
</feature>
<dbReference type="EMBL" id="MRZV01000058">
    <property type="protein sequence ID" value="PIK60374.1"/>
    <property type="molecule type" value="Genomic_DNA"/>
</dbReference>
<feature type="disulfide bond" evidence="24">
    <location>
        <begin position="509"/>
        <end position="518"/>
    </location>
</feature>
<dbReference type="SMART" id="SM00004">
    <property type="entry name" value="NL"/>
    <property type="match status" value="2"/>
</dbReference>
<accession>A0A2G8LJF0</accession>
<feature type="disulfide bond" evidence="24">
    <location>
        <begin position="203"/>
        <end position="212"/>
    </location>
</feature>
<dbReference type="FunFam" id="2.10.25.10:FF:000143">
    <property type="entry name" value="Protein crumbs 1"/>
    <property type="match status" value="2"/>
</dbReference>
<feature type="disulfide bond" evidence="24">
    <location>
        <begin position="317"/>
        <end position="326"/>
    </location>
</feature>
<dbReference type="SUPFAM" id="SSF90193">
    <property type="entry name" value="Notch domain"/>
    <property type="match status" value="1"/>
</dbReference>
<feature type="disulfide bond" evidence="24">
    <location>
        <begin position="749"/>
        <end position="758"/>
    </location>
</feature>
<keyword evidence="5 24" id="KW-0245">EGF-like domain</keyword>
<feature type="binding site" evidence="21">
    <location>
        <position position="72"/>
    </location>
    <ligand>
        <name>Ca(2+)</name>
        <dbReference type="ChEBI" id="CHEBI:29108"/>
        <label>3</label>
    </ligand>
</feature>
<dbReference type="SUPFAM" id="SSF48403">
    <property type="entry name" value="Ankyrin repeat"/>
    <property type="match status" value="1"/>
</dbReference>
<dbReference type="GO" id="GO:0048568">
    <property type="term" value="P:embryonic organ development"/>
    <property type="evidence" value="ECO:0007669"/>
    <property type="project" value="UniProtKB-ARBA"/>
</dbReference>
<evidence type="ECO:0000256" key="22">
    <source>
        <dbReference type="PIRSR" id="PIRSR002279-2"/>
    </source>
</evidence>
<evidence type="ECO:0000256" key="21">
    <source>
        <dbReference type="PIRSR" id="PIRSR002279-1"/>
    </source>
</evidence>
<evidence type="ECO:0000256" key="18">
    <source>
        <dbReference type="ARBA" id="ARBA00023170"/>
    </source>
</evidence>
<feature type="disulfide bond" evidence="22">
    <location>
        <begin position="76"/>
        <end position="87"/>
    </location>
</feature>
<feature type="disulfide bond" evidence="24">
    <location>
        <begin position="585"/>
        <end position="594"/>
    </location>
</feature>
<feature type="region of interest" description="Disordered" evidence="25">
    <location>
        <begin position="1694"/>
        <end position="1761"/>
    </location>
</feature>
<dbReference type="FunFam" id="2.10.25.10:FF:000050">
    <property type="entry name" value="neurogenic locus notch homolog protein 3"/>
    <property type="match status" value="1"/>
</dbReference>
<feature type="disulfide bond" evidence="24">
    <location>
        <begin position="547"/>
        <end position="556"/>
    </location>
</feature>
<dbReference type="GO" id="GO:0048598">
    <property type="term" value="P:embryonic morphogenesis"/>
    <property type="evidence" value="ECO:0007669"/>
    <property type="project" value="UniProtKB-ARBA"/>
</dbReference>
<keyword evidence="6" id="KW-0812">Transmembrane</keyword>
<feature type="domain" description="EGF-like" evidence="26">
    <location>
        <begin position="878"/>
        <end position="914"/>
    </location>
</feature>
<feature type="domain" description="EGF-like" evidence="26">
    <location>
        <begin position="837"/>
        <end position="875"/>
    </location>
</feature>
<keyword evidence="11" id="KW-1133">Transmembrane helix</keyword>
<feature type="compositionally biased region" description="Polar residues" evidence="25">
    <location>
        <begin position="1584"/>
        <end position="1600"/>
    </location>
</feature>
<keyword evidence="10" id="KW-0914">Notch signaling pathway</keyword>
<feature type="disulfide bond" evidence="22">
    <location>
        <begin position="38"/>
        <end position="49"/>
    </location>
</feature>
<feature type="domain" description="EGF-like" evidence="26">
    <location>
        <begin position="291"/>
        <end position="327"/>
    </location>
</feature>
<dbReference type="GO" id="GO:0050793">
    <property type="term" value="P:regulation of developmental process"/>
    <property type="evidence" value="ECO:0007669"/>
    <property type="project" value="InterPro"/>
</dbReference>
<evidence type="ECO:0000313" key="28">
    <source>
        <dbReference type="Proteomes" id="UP000230750"/>
    </source>
</evidence>
<dbReference type="GO" id="GO:0012505">
    <property type="term" value="C:endomembrane system"/>
    <property type="evidence" value="ECO:0007669"/>
    <property type="project" value="UniProtKB-ARBA"/>
</dbReference>
<keyword evidence="15 22" id="KW-1015">Disulfide bond</keyword>
<evidence type="ECO:0000256" key="8">
    <source>
        <dbReference type="ARBA" id="ARBA00022737"/>
    </source>
</evidence>
<feature type="disulfide bond" evidence="24">
    <location>
        <begin position="865"/>
        <end position="874"/>
    </location>
</feature>
<dbReference type="CDD" id="cd00054">
    <property type="entry name" value="EGF_CA"/>
    <property type="match status" value="20"/>
</dbReference>
<dbReference type="GO" id="GO:0009986">
    <property type="term" value="C:cell surface"/>
    <property type="evidence" value="ECO:0007669"/>
    <property type="project" value="TreeGrafter"/>
</dbReference>
<keyword evidence="7" id="KW-0732">Signal</keyword>
<evidence type="ECO:0000256" key="16">
    <source>
        <dbReference type="ARBA" id="ARBA00023159"/>
    </source>
</evidence>
<protein>
    <submittedName>
        <fullName evidence="27">Putative notch</fullName>
    </submittedName>
</protein>
<dbReference type="InterPro" id="IPR001881">
    <property type="entry name" value="EGF-like_Ca-bd_dom"/>
</dbReference>
<sequence>MRICTLANLAIVPHRGIILCECEQGFTGIFARQDINECTSNPCLNDGTCLDDVQRFRCVCINGFTGETCNVNIEECSSHPCQNGGVCSDRVNGYMCTCQNGWAGPNCEVDINECASNPCRNEATCQNLEDEYNCVCPGAINPCEENPCRYGGTCRTTDDGFVCECEPGFTGMECETNINECDSNPCENEGMCLDSDNGFECKCPEGTSGKRCQINSNECISNPCANGAECVDEINRYSCNCLLGYEGVDCEREIDECMSDPCQNGGTCQDSLGSFTCRCVQGFSGELCLAGVNECESFPCINGGSCTDSESSFVCTCPLGYSGTNCEEDINECISNPCKHGATCTHGIDEYYCNCQPGYSGTNCEVNIDDCAGQPCQHGGQCVDGMNSFICHCIPPYSGITCQQELRPCLNHACQNGATCQPTPSYHNYTCSCLNGFKGVRCEVNRNECEVLTCRNDGECKDTFGGFECHCTPGYEGDTCQNNTNDCDPDPCQNRGTCIDRTARYECACLAGFTGKDCEIDIDECASNPCQGQATCQDYVNSFSCQCPLGYSGIFCQSNDNDCSASSCLHGGTCVDGVNSFTCSCESGYTGPNCEVEVNECESSPCQNGGTCKDMALAFQCVCPQGYQGPTCNSVVRWCEVEGLNPCENGTCRQEAHLFACDCNENWAGELCDVPKQSCLSTAREKDIDISEICNGHGTCFDTEDAHNCRCSNGYHGSYCQFDIDECASQPCRNGGTCHDEVGRYLCSCINGFDGANCENNINDCESNPCQNGGNCFDQINGYRCSCPVGTYGPNCQHNANNCDSTLCLNGGSCIDMVGSFRCECPPGFEGNMCEGDVNECHNGPCFEPGIVKCLQGNNNYTCVCRSGYTGLHCDHVTTAACSSSPCQNGGICQTAGDSFSCKCAVGFEGDRCESCSCMNGGYCLENQCHCPDGFTGPRCETVSTSTKPPGGVVTQEKVTCKPECDNRRKGDHCMIGCNTTECSWDHHNCVYEENKEEFCPDPCSNLEHSGQCQDCSKEACAANSQSCPGDIHCKNDSFCINHYNDGLCDSVCNNVACRNDGTDCSPPQFVGVIIIFVLCPRGAQRAEISKEFLRFVSDLLRTVVVFVKEDGVDKILTWDGVGEALSFRKKRASSSGGSAAYLKIDNSNCEEFGYYCYNDPENAVDIINGLQKGGNIPDNKFGIEKNPNDPSRTSKRNGPYGIEDAPPLQCDGHIGGADWESQTSLDTIPPDRKKFKNARGAAVAVEDGIRAKPWTTGLGAQPGTPLTPPETEHDRRMYLGIDADLHSESSSDSEGTVLHEIVWKCKKRYLTQESAVMEIEKHFRQKVDVNARCHSGDTALHLAAMHNLPKICTKLLEKADVNAEDDTGRTPLHKAIETESHEAFTTLIQQRHTCVDKNKGITPMICAVRLSDIPMLRALLDAKADTESTDAKGKTALHWAAAVNNFEAVKMLIEKGANKDAKDYRDQTPLFHGASEGSCESIQHLLQHGANPSILNDMQESPLDAAMQRHFEDIVNLFNQMAQHPAANGTMNHMHDPYRKKPKKTKAASKMDPMNGHDMINGQHQKQRKKRKKRAEVAEDALNTLSPPNSLDSPQSVNHTPPPLYATQRMVGPNFEQGMFVANAHMIPLEYSDRHAMGPGIQHSPCREALECESPEGHMNIGQMGCYGSSRPQHMGPGERRVLYTDSAMPQMMQQASNTQPLVLSPSRSDCEYRTHRSPNRGQAPQPPSYQQSPASMQPSTPHCEVPRAQANSPVGGGEMQQIQNNHMYVGSPGQTQLLHYPTPPSNHSMGAPMSTGNSPMQQQTQQGYPEILTPSPEAVDRWSSSPHKSPIAADWSVPDGISSSPARGECPAVDMANLPTNHYHHQYTQKTAYL</sequence>
<keyword evidence="9" id="KW-0221">Differentiation</keyword>
<dbReference type="FunFam" id="2.10.25.10:FF:000006">
    <property type="entry name" value="Versican core protein-like isoform 1"/>
    <property type="match status" value="1"/>
</dbReference>
<feature type="compositionally biased region" description="Polar residues" evidence="25">
    <location>
        <begin position="1694"/>
        <end position="1709"/>
    </location>
</feature>
<dbReference type="GO" id="GO:0048646">
    <property type="term" value="P:anatomical structure formation involved in morphogenesis"/>
    <property type="evidence" value="ECO:0007669"/>
    <property type="project" value="UniProtKB-ARBA"/>
</dbReference>
<feature type="disulfide bond" evidence="22 24">
    <location>
        <begin position="98"/>
        <end position="107"/>
    </location>
</feature>
<feature type="domain" description="EGF-like" evidence="26">
    <location>
        <begin position="177"/>
        <end position="213"/>
    </location>
</feature>
<dbReference type="SUPFAM" id="SSF57184">
    <property type="entry name" value="Growth factor receptor domain"/>
    <property type="match status" value="4"/>
</dbReference>
<dbReference type="GO" id="GO:0005829">
    <property type="term" value="C:cytosol"/>
    <property type="evidence" value="ECO:0007669"/>
    <property type="project" value="UniProtKB-ARBA"/>
</dbReference>
<dbReference type="Proteomes" id="UP000230750">
    <property type="component" value="Unassembled WGS sequence"/>
</dbReference>
<feature type="repeat" description="ANK" evidence="23">
    <location>
        <begin position="1466"/>
        <end position="1498"/>
    </location>
</feature>
<dbReference type="GO" id="GO:0007219">
    <property type="term" value="P:Notch signaling pathway"/>
    <property type="evidence" value="ECO:0007669"/>
    <property type="project" value="UniProtKB-KW"/>
</dbReference>
<dbReference type="Gene3D" id="1.25.40.20">
    <property type="entry name" value="Ankyrin repeat-containing domain"/>
    <property type="match status" value="1"/>
</dbReference>
<feature type="disulfide bond" evidence="22">
    <location>
        <begin position="81"/>
        <end position="96"/>
    </location>
</feature>
<dbReference type="SMART" id="SM00181">
    <property type="entry name" value="EGF"/>
    <property type="match status" value="24"/>
</dbReference>
<feature type="repeat" description="ANK" evidence="23">
    <location>
        <begin position="1433"/>
        <end position="1465"/>
    </location>
</feature>
<feature type="domain" description="EGF-like" evidence="26">
    <location>
        <begin position="72"/>
        <end position="108"/>
    </location>
</feature>
<keyword evidence="17" id="KW-0804">Transcription</keyword>
<evidence type="ECO:0000256" key="14">
    <source>
        <dbReference type="ARBA" id="ARBA00023136"/>
    </source>
</evidence>
<dbReference type="GO" id="GO:0005886">
    <property type="term" value="C:plasma membrane"/>
    <property type="evidence" value="ECO:0007669"/>
    <property type="project" value="UniProtKB-SubCell"/>
</dbReference>
<dbReference type="GO" id="GO:0051240">
    <property type="term" value="P:positive regulation of multicellular organismal process"/>
    <property type="evidence" value="ECO:0007669"/>
    <property type="project" value="UniProtKB-ARBA"/>
</dbReference>
<dbReference type="GO" id="GO:0019904">
    <property type="term" value="F:protein domain specific binding"/>
    <property type="evidence" value="ECO:0007669"/>
    <property type="project" value="UniProtKB-ARBA"/>
</dbReference>
<feature type="domain" description="EGF-like" evidence="26">
    <location>
        <begin position="253"/>
        <end position="289"/>
    </location>
</feature>
<feature type="compositionally biased region" description="Basic residues" evidence="25">
    <location>
        <begin position="1566"/>
        <end position="1575"/>
    </location>
</feature>
<evidence type="ECO:0000256" key="10">
    <source>
        <dbReference type="ARBA" id="ARBA00022976"/>
    </source>
</evidence>
<evidence type="ECO:0000256" key="6">
    <source>
        <dbReference type="ARBA" id="ARBA00022692"/>
    </source>
</evidence>
<dbReference type="SUPFAM" id="SSF57196">
    <property type="entry name" value="EGF/Laminin"/>
    <property type="match status" value="10"/>
</dbReference>
<evidence type="ECO:0000256" key="5">
    <source>
        <dbReference type="ARBA" id="ARBA00022536"/>
    </source>
</evidence>
<feature type="domain" description="EGF-like" evidence="26">
    <location>
        <begin position="559"/>
        <end position="595"/>
    </location>
</feature>
<feature type="domain" description="EGF-like" evidence="26">
    <location>
        <begin position="34"/>
        <end position="70"/>
    </location>
</feature>
<dbReference type="Pfam" id="PF00008">
    <property type="entry name" value="EGF"/>
    <property type="match status" value="16"/>
</dbReference>
<name>A0A2G8LJF0_STIJA</name>
<dbReference type="GO" id="GO:0003008">
    <property type="term" value="P:system process"/>
    <property type="evidence" value="ECO:0007669"/>
    <property type="project" value="UniProtKB-ARBA"/>
</dbReference>
<feature type="binding site" evidence="21">
    <location>
        <position position="89"/>
    </location>
    <ligand>
        <name>Ca(2+)</name>
        <dbReference type="ChEBI" id="CHEBI:29108"/>
        <label>3</label>
    </ligand>
</feature>
<feature type="binding site" evidence="21">
    <location>
        <position position="51"/>
    </location>
    <ligand>
        <name>Ca(2+)</name>
        <dbReference type="ChEBI" id="CHEBI:29108"/>
        <label>2</label>
    </ligand>
</feature>
<evidence type="ECO:0000256" key="9">
    <source>
        <dbReference type="ARBA" id="ARBA00022782"/>
    </source>
</evidence>
<feature type="disulfide bond" evidence="24">
    <location>
        <begin position="414"/>
        <end position="431"/>
    </location>
</feature>
<evidence type="ECO:0000256" key="13">
    <source>
        <dbReference type="ARBA" id="ARBA00023043"/>
    </source>
</evidence>
<dbReference type="FunFam" id="2.10.25.10:FF:000031">
    <property type="entry name" value="neurogenic locus notch homolog protein 3"/>
    <property type="match status" value="1"/>
</dbReference>
<dbReference type="InterPro" id="IPR000800">
    <property type="entry name" value="Notch_dom"/>
</dbReference>
<evidence type="ECO:0000256" key="3">
    <source>
        <dbReference type="ARBA" id="ARBA00005847"/>
    </source>
</evidence>
<dbReference type="GO" id="GO:0051241">
    <property type="term" value="P:negative regulation of multicellular organismal process"/>
    <property type="evidence" value="ECO:0007669"/>
    <property type="project" value="UniProtKB-ARBA"/>
</dbReference>
<dbReference type="FunFam" id="2.10.25.10:FF:000012">
    <property type="entry name" value="Delta-like protein"/>
    <property type="match status" value="1"/>
</dbReference>
<keyword evidence="16" id="KW-0010">Activator</keyword>
<dbReference type="GO" id="GO:0030097">
    <property type="term" value="P:hemopoiesis"/>
    <property type="evidence" value="ECO:0007669"/>
    <property type="project" value="UniProtKB-ARBA"/>
</dbReference>
<dbReference type="InterPro" id="IPR051355">
    <property type="entry name" value="Notch/Slit_guidance"/>
</dbReference>
<dbReference type="PROSITE" id="PS01187">
    <property type="entry name" value="EGF_CA"/>
    <property type="match status" value="6"/>
</dbReference>
<feature type="disulfide bond" evidence="24">
    <location>
        <begin position="471"/>
        <end position="480"/>
    </location>
</feature>
<dbReference type="Gene3D" id="2.10.25.10">
    <property type="entry name" value="Laminin"/>
    <property type="match status" value="23"/>
</dbReference>
<evidence type="ECO:0000256" key="1">
    <source>
        <dbReference type="ARBA" id="ARBA00004123"/>
    </source>
</evidence>
<feature type="disulfide bond" evidence="24">
    <location>
        <begin position="279"/>
        <end position="288"/>
    </location>
</feature>
<dbReference type="FunFam" id="2.10.25.10:FF:000066">
    <property type="entry name" value="FAT atypical cadherin 4"/>
    <property type="match status" value="1"/>
</dbReference>
<feature type="binding site" evidence="21">
    <location>
        <position position="75"/>
    </location>
    <ligand>
        <name>Ca(2+)</name>
        <dbReference type="ChEBI" id="CHEBI:29108"/>
        <label>3</label>
    </ligand>
</feature>
<dbReference type="PROSITE" id="PS50297">
    <property type="entry name" value="ANK_REP_REGION"/>
    <property type="match status" value="1"/>
</dbReference>
<dbReference type="STRING" id="307972.A0A2G8LJF0"/>
<feature type="domain" description="EGF-like" evidence="26">
    <location>
        <begin position="635"/>
        <end position="673"/>
    </location>
</feature>
<keyword evidence="21" id="KW-0479">Metal-binding</keyword>
<dbReference type="PANTHER" id="PTHR45836">
    <property type="entry name" value="SLIT HOMOLOG"/>
    <property type="match status" value="1"/>
</dbReference>
<keyword evidence="8" id="KW-0677">Repeat</keyword>
<feature type="domain" description="EGF-like" evidence="26">
    <location>
        <begin position="723"/>
        <end position="759"/>
    </location>
</feature>
<comment type="subcellular location">
    <subcellularLocation>
        <location evidence="2">Cell membrane</location>
        <topology evidence="2">Single-pass type I membrane protein</topology>
    </subcellularLocation>
    <subcellularLocation>
        <location evidence="1">Nucleus</location>
    </subcellularLocation>
</comment>
<feature type="disulfide bond" evidence="22">
    <location>
        <begin position="43"/>
        <end position="58"/>
    </location>
</feature>
<dbReference type="PROSITE" id="PS00010">
    <property type="entry name" value="ASX_HYDROXYL"/>
    <property type="match status" value="15"/>
</dbReference>
<dbReference type="InterPro" id="IPR002110">
    <property type="entry name" value="Ankyrin_rpt"/>
</dbReference>
<feature type="domain" description="EGF-like" evidence="26">
    <location>
        <begin position="329"/>
        <end position="365"/>
    </location>
</feature>
<dbReference type="OrthoDB" id="283575at2759"/>
<dbReference type="InterPro" id="IPR035993">
    <property type="entry name" value="Notch-like_dom_sf"/>
</dbReference>
<feature type="domain" description="EGF-like" evidence="26">
    <location>
        <begin position="445"/>
        <end position="481"/>
    </location>
</feature>
<feature type="domain" description="EGF-like" evidence="26">
    <location>
        <begin position="110"/>
        <end position="138"/>
    </location>
</feature>
<feature type="disulfide bond" evidence="24">
    <location>
        <begin position="393"/>
        <end position="402"/>
    </location>
</feature>
<dbReference type="FunFam" id="2.10.25.10:FF:000095">
    <property type="entry name" value="Notch, isoform B"/>
    <property type="match status" value="1"/>
</dbReference>
<dbReference type="InterPro" id="IPR013032">
    <property type="entry name" value="EGF-like_CS"/>
</dbReference>
<dbReference type="InterPro" id="IPR024600">
    <property type="entry name" value="Notch_C"/>
</dbReference>
<evidence type="ECO:0000256" key="25">
    <source>
        <dbReference type="SAM" id="MobiDB-lite"/>
    </source>
</evidence>
<dbReference type="GO" id="GO:0009953">
    <property type="term" value="P:dorsal/ventral pattern formation"/>
    <property type="evidence" value="ECO:0007669"/>
    <property type="project" value="UniProtKB-ARBA"/>
</dbReference>
<dbReference type="PANTHER" id="PTHR45836:SF23">
    <property type="entry name" value="NEUROGENIC LOCUS NOTCH HOMOLOG PROTEIN 1"/>
    <property type="match status" value="1"/>
</dbReference>
<evidence type="ECO:0000256" key="24">
    <source>
        <dbReference type="PROSITE-ProRule" id="PRU00076"/>
    </source>
</evidence>
<gene>
    <name evidence="27" type="ORF">BSL78_02672</name>
</gene>
<evidence type="ECO:0000256" key="7">
    <source>
        <dbReference type="ARBA" id="ARBA00022729"/>
    </source>
</evidence>
<dbReference type="InterPro" id="IPR036770">
    <property type="entry name" value="Ankyrin_rpt-contain_sf"/>
</dbReference>
<feature type="domain" description="EGF-like" evidence="26">
    <location>
        <begin position="685"/>
        <end position="721"/>
    </location>
</feature>
<dbReference type="Pfam" id="PF12661">
    <property type="entry name" value="hEGF"/>
    <property type="match status" value="3"/>
</dbReference>
<feature type="region of interest" description="Disordered" evidence="25">
    <location>
        <begin position="1528"/>
        <end position="1603"/>
    </location>
</feature>
<feature type="disulfide bond" evidence="24">
    <location>
        <begin position="355"/>
        <end position="364"/>
    </location>
</feature>
<dbReference type="GO" id="GO:0005634">
    <property type="term" value="C:nucleus"/>
    <property type="evidence" value="ECO:0007669"/>
    <property type="project" value="UniProtKB-SubCell"/>
</dbReference>
<feature type="compositionally biased region" description="Low complexity" evidence="25">
    <location>
        <begin position="1730"/>
        <end position="1741"/>
    </location>
</feature>
<feature type="region of interest" description="Disordered" evidence="25">
    <location>
        <begin position="1819"/>
        <end position="1839"/>
    </location>
</feature>
<dbReference type="InterPro" id="IPR018097">
    <property type="entry name" value="EGF_Ca-bd_CS"/>
</dbReference>
<dbReference type="FunFam" id="2.10.25.10:FF:000122">
    <property type="entry name" value="Protein crumbs homolog 2"/>
    <property type="match status" value="4"/>
</dbReference>